<dbReference type="GO" id="GO:0006730">
    <property type="term" value="P:one-carbon metabolic process"/>
    <property type="evidence" value="ECO:0007669"/>
    <property type="project" value="UniProtKB-KW"/>
</dbReference>
<dbReference type="GO" id="GO:0005829">
    <property type="term" value="C:cytosol"/>
    <property type="evidence" value="ECO:0007669"/>
    <property type="project" value="TreeGrafter"/>
</dbReference>
<feature type="domain" description="DHFR" evidence="10">
    <location>
        <begin position="7"/>
        <end position="192"/>
    </location>
</feature>
<dbReference type="PRINTS" id="PR00070">
    <property type="entry name" value="DHFR"/>
</dbReference>
<dbReference type="GO" id="GO:0046655">
    <property type="term" value="P:folic acid metabolic process"/>
    <property type="evidence" value="ECO:0007669"/>
    <property type="project" value="TreeGrafter"/>
</dbReference>
<keyword evidence="11" id="KW-0614">Plasmid</keyword>
<dbReference type="EC" id="1.5.1.3" evidence="3 8"/>
<dbReference type="PROSITE" id="PS00075">
    <property type="entry name" value="DHFR_1"/>
    <property type="match status" value="1"/>
</dbReference>
<geneLocation type="plasmid" evidence="11">
    <name>p19051-IMP</name>
</geneLocation>
<dbReference type="SUPFAM" id="SSF53597">
    <property type="entry name" value="Dihydrofolate reductase-like"/>
    <property type="match status" value="1"/>
</dbReference>
<evidence type="ECO:0000256" key="1">
    <source>
        <dbReference type="ARBA" id="ARBA00004903"/>
    </source>
</evidence>
<dbReference type="GO" id="GO:0046452">
    <property type="term" value="P:dihydrofolate metabolic process"/>
    <property type="evidence" value="ECO:0007669"/>
    <property type="project" value="TreeGrafter"/>
</dbReference>
<dbReference type="Pfam" id="PF00186">
    <property type="entry name" value="DHFR_1"/>
    <property type="match status" value="1"/>
</dbReference>
<evidence type="ECO:0000256" key="3">
    <source>
        <dbReference type="ARBA" id="ARBA00012856"/>
    </source>
</evidence>
<protein>
    <recommendedName>
        <fullName evidence="3 8">Dihydrofolate reductase</fullName>
        <ecNumber evidence="3 8">1.5.1.3</ecNumber>
    </recommendedName>
</protein>
<dbReference type="InterPro" id="IPR017925">
    <property type="entry name" value="DHFR_CS"/>
</dbReference>
<comment type="similarity">
    <text evidence="2 8 9">Belongs to the dihydrofolate reductase family.</text>
</comment>
<evidence type="ECO:0000256" key="2">
    <source>
        <dbReference type="ARBA" id="ARBA00009539"/>
    </source>
</evidence>
<evidence type="ECO:0000256" key="6">
    <source>
        <dbReference type="ARBA" id="ARBA00023002"/>
    </source>
</evidence>
<accession>A0A2L1KBR3</accession>
<dbReference type="PANTHER" id="PTHR48069">
    <property type="entry name" value="DIHYDROFOLATE REDUCTASE"/>
    <property type="match status" value="1"/>
</dbReference>
<evidence type="ECO:0000256" key="4">
    <source>
        <dbReference type="ARBA" id="ARBA00022563"/>
    </source>
</evidence>
<comment type="pathway">
    <text evidence="1 8">Cofactor biosynthesis; tetrahydrofolate biosynthesis; 5,6,7,8-tetrahydrofolate from 7,8-dihydrofolate: step 1/1.</text>
</comment>
<evidence type="ECO:0000256" key="7">
    <source>
        <dbReference type="ARBA" id="ARBA00025067"/>
    </source>
</evidence>
<dbReference type="PROSITE" id="PS51330">
    <property type="entry name" value="DHFR_2"/>
    <property type="match status" value="1"/>
</dbReference>
<dbReference type="AlphaFoldDB" id="A0A2L1KBR3"/>
<dbReference type="GO" id="GO:0050661">
    <property type="term" value="F:NADP binding"/>
    <property type="evidence" value="ECO:0007669"/>
    <property type="project" value="InterPro"/>
</dbReference>
<dbReference type="GO" id="GO:0046654">
    <property type="term" value="P:tetrahydrofolate biosynthetic process"/>
    <property type="evidence" value="ECO:0007669"/>
    <property type="project" value="UniProtKB-UniPathway"/>
</dbReference>
<keyword evidence="5 8" id="KW-0521">NADP</keyword>
<evidence type="ECO:0000313" key="11">
    <source>
        <dbReference type="EMBL" id="AVE19509.1"/>
    </source>
</evidence>
<dbReference type="GO" id="GO:0004146">
    <property type="term" value="F:dihydrofolate reductase activity"/>
    <property type="evidence" value="ECO:0007669"/>
    <property type="project" value="UniProtKB-EC"/>
</dbReference>
<keyword evidence="4 8" id="KW-0554">One-carbon metabolism</keyword>
<proteinExistence type="inferred from homology"/>
<dbReference type="UniPathway" id="UPA00077">
    <property type="reaction ID" value="UER00158"/>
</dbReference>
<evidence type="ECO:0000256" key="9">
    <source>
        <dbReference type="RuleBase" id="RU004474"/>
    </source>
</evidence>
<dbReference type="InterPro" id="IPR001796">
    <property type="entry name" value="DHFR_dom"/>
</dbReference>
<dbReference type="NCBIfam" id="NF000055">
    <property type="entry name" value="trim_DfrA12_A21"/>
    <property type="match status" value="1"/>
</dbReference>
<dbReference type="InterPro" id="IPR024072">
    <property type="entry name" value="DHFR-like_dom_sf"/>
</dbReference>
<dbReference type="PANTHER" id="PTHR48069:SF3">
    <property type="entry name" value="DIHYDROFOLATE REDUCTASE"/>
    <property type="match status" value="1"/>
</dbReference>
<evidence type="ECO:0000256" key="5">
    <source>
        <dbReference type="ARBA" id="ARBA00022857"/>
    </source>
</evidence>
<dbReference type="EMBL" id="MF344565">
    <property type="protein sequence ID" value="AVE19509.1"/>
    <property type="molecule type" value="Genomic_DNA"/>
</dbReference>
<dbReference type="PIRSF" id="PIRSF000194">
    <property type="entry name" value="DHFR"/>
    <property type="match status" value="1"/>
</dbReference>
<comment type="catalytic activity">
    <reaction evidence="8">
        <text>(6S)-5,6,7,8-tetrahydrofolate + NADP(+) = 7,8-dihydrofolate + NADPH + H(+)</text>
        <dbReference type="Rhea" id="RHEA:15009"/>
        <dbReference type="ChEBI" id="CHEBI:15378"/>
        <dbReference type="ChEBI" id="CHEBI:57451"/>
        <dbReference type="ChEBI" id="CHEBI:57453"/>
        <dbReference type="ChEBI" id="CHEBI:57783"/>
        <dbReference type="ChEBI" id="CHEBI:58349"/>
        <dbReference type="EC" id="1.5.1.3"/>
    </reaction>
</comment>
<comment type="function">
    <text evidence="7 8">Key enzyme in folate metabolism. Catalyzes an essential reaction for de novo glycine and purine synthesis, and for DNA precursor synthesis.</text>
</comment>
<sequence length="192" mass="21202">MNSESVRIYLVAAMGANRVIGNGPNIPWKIPGEQKIFRRLTEGKVVVMGRKTFESIGKPLPNRHTLVISRQANYRATGCVVVSTLSHAIALASELGNELYVAGGAEIYTLALPHAHGVFLSEVHQTFEGDAFFPMLNETEFELVSTETIQAVIRTPTPFMRVETANHSVNGTPKCCAFWFPPLRSGSRYVQR</sequence>
<gene>
    <name evidence="11" type="primary">dfrA12</name>
</gene>
<name>A0A2L1KBR3_KLEPN</name>
<reference evidence="11" key="1">
    <citation type="journal article" date="2019" name="Front. Microbiol.">
        <title>Sequencing and Genomic Diversity Analysis of IncHI5 Plasmids.</title>
        <authorList>
            <person name="Liang Q."/>
            <person name="Jiang X."/>
            <person name="Hu L."/>
            <person name="Yin Z."/>
            <person name="Gao B."/>
            <person name="Zhao Y."/>
            <person name="Yang W."/>
            <person name="Yang H."/>
            <person name="Tong Y."/>
            <person name="Li W."/>
            <person name="Jiang L."/>
            <person name="Zhou D."/>
        </authorList>
    </citation>
    <scope>NUCLEOTIDE SEQUENCE</scope>
    <source>
        <strain evidence="11">19051</strain>
        <plasmid evidence="11">p19051-IMP</plasmid>
    </source>
</reference>
<dbReference type="Gene3D" id="3.40.430.10">
    <property type="entry name" value="Dihydrofolate Reductase, subunit A"/>
    <property type="match status" value="1"/>
</dbReference>
<evidence type="ECO:0000259" key="10">
    <source>
        <dbReference type="PROSITE" id="PS51330"/>
    </source>
</evidence>
<evidence type="ECO:0000256" key="8">
    <source>
        <dbReference type="PIRNR" id="PIRNR000194"/>
    </source>
</evidence>
<keyword evidence="6 8" id="KW-0560">Oxidoreductase</keyword>
<dbReference type="CDD" id="cd00209">
    <property type="entry name" value="DHFR"/>
    <property type="match status" value="1"/>
</dbReference>
<organism evidence="11">
    <name type="scientific">Klebsiella pneumoniae</name>
    <dbReference type="NCBI Taxonomy" id="573"/>
    <lineage>
        <taxon>Bacteria</taxon>
        <taxon>Pseudomonadati</taxon>
        <taxon>Pseudomonadota</taxon>
        <taxon>Gammaproteobacteria</taxon>
        <taxon>Enterobacterales</taxon>
        <taxon>Enterobacteriaceae</taxon>
        <taxon>Klebsiella/Raoultella group</taxon>
        <taxon>Klebsiella</taxon>
        <taxon>Klebsiella pneumoniae complex</taxon>
    </lineage>
</organism>
<dbReference type="InterPro" id="IPR012259">
    <property type="entry name" value="DHFR"/>
</dbReference>